<keyword evidence="5" id="KW-1185">Reference proteome</keyword>
<feature type="transmembrane region" description="Helical" evidence="2">
    <location>
        <begin position="146"/>
        <end position="169"/>
    </location>
</feature>
<dbReference type="AlphaFoldDB" id="A0A561UEG5"/>
<dbReference type="RefSeq" id="WP_145904273.1">
    <property type="nucleotide sequence ID" value="NZ_BAAAMZ010000019.1"/>
</dbReference>
<proteinExistence type="predicted"/>
<evidence type="ECO:0000256" key="1">
    <source>
        <dbReference type="SAM" id="MobiDB-lite"/>
    </source>
</evidence>
<dbReference type="EMBL" id="VIWT01000001">
    <property type="protein sequence ID" value="TWF97751.1"/>
    <property type="molecule type" value="Genomic_DNA"/>
</dbReference>
<evidence type="ECO:0000313" key="5">
    <source>
        <dbReference type="Proteomes" id="UP000317940"/>
    </source>
</evidence>
<protein>
    <recommendedName>
        <fullName evidence="3">DUF6542 domain-containing protein</fullName>
    </recommendedName>
</protein>
<reference evidence="4 5" key="1">
    <citation type="submission" date="2019-06" db="EMBL/GenBank/DDBJ databases">
        <title>Sequencing the genomes of 1000 actinobacteria strains.</title>
        <authorList>
            <person name="Klenk H.-P."/>
        </authorList>
    </citation>
    <scope>NUCLEOTIDE SEQUENCE [LARGE SCALE GENOMIC DNA]</scope>
    <source>
        <strain evidence="4 5">DSM 44826</strain>
    </source>
</reference>
<dbReference type="InterPro" id="IPR046672">
    <property type="entry name" value="DUF6542"/>
</dbReference>
<evidence type="ECO:0000313" key="4">
    <source>
        <dbReference type="EMBL" id="TWF97751.1"/>
    </source>
</evidence>
<dbReference type="Proteomes" id="UP000317940">
    <property type="component" value="Unassembled WGS sequence"/>
</dbReference>
<dbReference type="OrthoDB" id="4315496at2"/>
<feature type="compositionally biased region" description="Basic and acidic residues" evidence="1">
    <location>
        <begin position="28"/>
        <end position="37"/>
    </location>
</feature>
<evidence type="ECO:0000256" key="2">
    <source>
        <dbReference type="SAM" id="Phobius"/>
    </source>
</evidence>
<keyword evidence="2" id="KW-0472">Membrane</keyword>
<comment type="caution">
    <text evidence="4">The sequence shown here is derived from an EMBL/GenBank/DDBJ whole genome shotgun (WGS) entry which is preliminary data.</text>
</comment>
<feature type="domain" description="DUF6542" evidence="3">
    <location>
        <begin position="59"/>
        <end position="171"/>
    </location>
</feature>
<evidence type="ECO:0000259" key="3">
    <source>
        <dbReference type="Pfam" id="PF20177"/>
    </source>
</evidence>
<dbReference type="Pfam" id="PF20177">
    <property type="entry name" value="DUF6542"/>
    <property type="match status" value="1"/>
</dbReference>
<feature type="region of interest" description="Disordered" evidence="1">
    <location>
        <begin position="1"/>
        <end position="55"/>
    </location>
</feature>
<feature type="transmembrane region" description="Helical" evidence="2">
    <location>
        <begin position="105"/>
        <end position="126"/>
    </location>
</feature>
<gene>
    <name evidence="4" type="ORF">FHX73_111546</name>
</gene>
<feature type="transmembrane region" description="Helical" evidence="2">
    <location>
        <begin position="54"/>
        <end position="72"/>
    </location>
</feature>
<name>A0A561UEG5_9ACTN</name>
<keyword evidence="2" id="KW-0812">Transmembrane</keyword>
<keyword evidence="2" id="KW-1133">Transmembrane helix</keyword>
<feature type="transmembrane region" description="Helical" evidence="2">
    <location>
        <begin position="78"/>
        <end position="98"/>
    </location>
</feature>
<organism evidence="4 5">
    <name type="scientific">Kitasatospora viridis</name>
    <dbReference type="NCBI Taxonomy" id="281105"/>
    <lineage>
        <taxon>Bacteria</taxon>
        <taxon>Bacillati</taxon>
        <taxon>Actinomycetota</taxon>
        <taxon>Actinomycetes</taxon>
        <taxon>Kitasatosporales</taxon>
        <taxon>Streptomycetaceae</taxon>
        <taxon>Kitasatospora</taxon>
    </lineage>
</organism>
<feature type="compositionally biased region" description="Basic residues" evidence="1">
    <location>
        <begin position="38"/>
        <end position="54"/>
    </location>
</feature>
<accession>A0A561UEG5</accession>
<sequence>MAGQRSSSLTDDSPRRARARAALPAPRRGPDGPAPDRRRGRPPGRTRTRTRRPAPRAVLTGSLVLPVLGALLDELRGAAPGGVFAVLTVLGAVGAAWLATRAGWWWVLTAIAPVVLASTAGAELLAGREDYGDVKALAAAAAKWAVHGFPVMVSALLAAAAAVGLRLWLERGGRGGRAAC</sequence>